<protein>
    <submittedName>
        <fullName evidence="6">Aldehyde dehydrogenase family protein</fullName>
        <ecNumber evidence="6">1.2.1.-</ecNumber>
    </submittedName>
</protein>
<accession>A0ABV3GHW9</accession>
<dbReference type="InterPro" id="IPR016162">
    <property type="entry name" value="Ald_DH_N"/>
</dbReference>
<evidence type="ECO:0000313" key="6">
    <source>
        <dbReference type="EMBL" id="MEV0971225.1"/>
    </source>
</evidence>
<comment type="similarity">
    <text evidence="1 4">Belongs to the aldehyde dehydrogenase family.</text>
</comment>
<dbReference type="EC" id="1.2.1.-" evidence="6"/>
<dbReference type="Pfam" id="PF00171">
    <property type="entry name" value="Aldedh"/>
    <property type="match status" value="1"/>
</dbReference>
<sequence length="478" mass="50198">MIDIPAHRDLVDGTWADCTEDLDFDLEDPATGEVTGRALGTAPGRIEAALDAADGNAARWAATPPERRAELLDSAAEALDKRIAEIVALESFATGVPIRQTTPLGTIVSGSFRLAAAQLREGWLHSTRDREDGRAVEVHRLPLGPALCLVPWNAPAPMAAHKVASALAAGCPVLLKVSEYAPYGSQLLAQVLHEVLPPGVFQCLQGGPRTGGRLVEDPRVRAVSFTGGLAGGRSVAAACAAGLRPVQLELGGNNPLVVMPDADTGTAARAATDLLTTLNGQWCRALGRLIVPRERLDEIVEAVGEHLRALRVGPPLEETTDYGPLIHSVHLRRVNEAIAASGGLALPCGTVPEVGNFLAPTLLTGTDLTDEIFGPVAAVVPYDTVDEAVALANATPYGLEGYVVGTDEERSLAVARRVRAGEVKVNGSSVMSLDLFTPRPAWGLSGLGEEGTRETLQFFTNARVVGVEGGFALHGRRP</sequence>
<organism evidence="6 7">
    <name type="scientific">Microtetraspora glauca</name>
    <dbReference type="NCBI Taxonomy" id="1996"/>
    <lineage>
        <taxon>Bacteria</taxon>
        <taxon>Bacillati</taxon>
        <taxon>Actinomycetota</taxon>
        <taxon>Actinomycetes</taxon>
        <taxon>Streptosporangiales</taxon>
        <taxon>Streptosporangiaceae</taxon>
        <taxon>Microtetraspora</taxon>
    </lineage>
</organism>
<dbReference type="PANTHER" id="PTHR42804">
    <property type="entry name" value="ALDEHYDE DEHYDROGENASE"/>
    <property type="match status" value="1"/>
</dbReference>
<dbReference type="InterPro" id="IPR016163">
    <property type="entry name" value="Ald_DH_C"/>
</dbReference>
<name>A0ABV3GHW9_MICGL</name>
<evidence type="ECO:0000313" key="7">
    <source>
        <dbReference type="Proteomes" id="UP001551675"/>
    </source>
</evidence>
<evidence type="ECO:0000256" key="1">
    <source>
        <dbReference type="ARBA" id="ARBA00009986"/>
    </source>
</evidence>
<feature type="active site" evidence="3">
    <location>
        <position position="249"/>
    </location>
</feature>
<dbReference type="PROSITE" id="PS00687">
    <property type="entry name" value="ALDEHYDE_DEHYDR_GLU"/>
    <property type="match status" value="1"/>
</dbReference>
<evidence type="ECO:0000256" key="2">
    <source>
        <dbReference type="ARBA" id="ARBA00023002"/>
    </source>
</evidence>
<dbReference type="SUPFAM" id="SSF53720">
    <property type="entry name" value="ALDH-like"/>
    <property type="match status" value="1"/>
</dbReference>
<feature type="domain" description="Aldehyde dehydrogenase" evidence="5">
    <location>
        <begin position="22"/>
        <end position="465"/>
    </location>
</feature>
<dbReference type="Gene3D" id="3.40.309.10">
    <property type="entry name" value="Aldehyde Dehydrogenase, Chain A, domain 2"/>
    <property type="match status" value="1"/>
</dbReference>
<comment type="caution">
    <text evidence="6">The sequence shown here is derived from an EMBL/GenBank/DDBJ whole genome shotgun (WGS) entry which is preliminary data.</text>
</comment>
<dbReference type="InterPro" id="IPR015590">
    <property type="entry name" value="Aldehyde_DH_dom"/>
</dbReference>
<dbReference type="CDD" id="cd07078">
    <property type="entry name" value="ALDH"/>
    <property type="match status" value="1"/>
</dbReference>
<evidence type="ECO:0000259" key="5">
    <source>
        <dbReference type="Pfam" id="PF00171"/>
    </source>
</evidence>
<reference evidence="6 7" key="1">
    <citation type="submission" date="2024-06" db="EMBL/GenBank/DDBJ databases">
        <title>The Natural Products Discovery Center: Release of the First 8490 Sequenced Strains for Exploring Actinobacteria Biosynthetic Diversity.</title>
        <authorList>
            <person name="Kalkreuter E."/>
            <person name="Kautsar S.A."/>
            <person name="Yang D."/>
            <person name="Bader C.D."/>
            <person name="Teijaro C.N."/>
            <person name="Fluegel L."/>
            <person name="Davis C.M."/>
            <person name="Simpson J.R."/>
            <person name="Lauterbach L."/>
            <person name="Steele A.D."/>
            <person name="Gui C."/>
            <person name="Meng S."/>
            <person name="Li G."/>
            <person name="Viehrig K."/>
            <person name="Ye F."/>
            <person name="Su P."/>
            <person name="Kiefer A.F."/>
            <person name="Nichols A."/>
            <person name="Cepeda A.J."/>
            <person name="Yan W."/>
            <person name="Fan B."/>
            <person name="Jiang Y."/>
            <person name="Adhikari A."/>
            <person name="Zheng C.-J."/>
            <person name="Schuster L."/>
            <person name="Cowan T.M."/>
            <person name="Smanski M.J."/>
            <person name="Chevrette M.G."/>
            <person name="De Carvalho L.P.S."/>
            <person name="Shen B."/>
        </authorList>
    </citation>
    <scope>NUCLEOTIDE SEQUENCE [LARGE SCALE GENOMIC DNA]</scope>
    <source>
        <strain evidence="6 7">NPDC050100</strain>
    </source>
</reference>
<dbReference type="Proteomes" id="UP001551675">
    <property type="component" value="Unassembled WGS sequence"/>
</dbReference>
<dbReference type="RefSeq" id="WP_358135291.1">
    <property type="nucleotide sequence ID" value="NZ_JBFALK010000011.1"/>
</dbReference>
<gene>
    <name evidence="6" type="ORF">AB0I59_21560</name>
</gene>
<dbReference type="InterPro" id="IPR016161">
    <property type="entry name" value="Ald_DH/histidinol_DH"/>
</dbReference>
<keyword evidence="2 4" id="KW-0560">Oxidoreductase</keyword>
<dbReference type="GO" id="GO:0016491">
    <property type="term" value="F:oxidoreductase activity"/>
    <property type="evidence" value="ECO:0007669"/>
    <property type="project" value="UniProtKB-KW"/>
</dbReference>
<evidence type="ECO:0000256" key="3">
    <source>
        <dbReference type="PROSITE-ProRule" id="PRU10007"/>
    </source>
</evidence>
<dbReference type="PANTHER" id="PTHR42804:SF1">
    <property type="entry name" value="ALDEHYDE DEHYDROGENASE-RELATED"/>
    <property type="match status" value="1"/>
</dbReference>
<dbReference type="Gene3D" id="3.40.605.10">
    <property type="entry name" value="Aldehyde Dehydrogenase, Chain A, domain 1"/>
    <property type="match status" value="1"/>
</dbReference>
<dbReference type="EMBL" id="JBFALK010000011">
    <property type="protein sequence ID" value="MEV0971225.1"/>
    <property type="molecule type" value="Genomic_DNA"/>
</dbReference>
<evidence type="ECO:0000256" key="4">
    <source>
        <dbReference type="RuleBase" id="RU003345"/>
    </source>
</evidence>
<keyword evidence="7" id="KW-1185">Reference proteome</keyword>
<dbReference type="InterPro" id="IPR029510">
    <property type="entry name" value="Ald_DH_CS_GLU"/>
</dbReference>
<proteinExistence type="inferred from homology"/>